<dbReference type="PROSITE" id="PS50043">
    <property type="entry name" value="HTH_LUXR_2"/>
    <property type="match status" value="1"/>
</dbReference>
<dbReference type="PANTHER" id="PTHR43214:SF42">
    <property type="entry name" value="TRANSCRIPTIONAL REGULATORY PROTEIN DESR"/>
    <property type="match status" value="1"/>
</dbReference>
<dbReference type="InterPro" id="IPR011006">
    <property type="entry name" value="CheY-like_superfamily"/>
</dbReference>
<reference evidence="3" key="1">
    <citation type="submission" date="2021-04" db="EMBL/GenBank/DDBJ databases">
        <title>Dactylosporangium aurantiacum NRRL B-8018 full assembly.</title>
        <authorList>
            <person name="Hartkoorn R.C."/>
            <person name="Beaudoing E."/>
            <person name="Hot D."/>
        </authorList>
    </citation>
    <scope>NUCLEOTIDE SEQUENCE</scope>
    <source>
        <strain evidence="3">NRRL B-8018</strain>
    </source>
</reference>
<dbReference type="CDD" id="cd06170">
    <property type="entry name" value="LuxR_C_like"/>
    <property type="match status" value="1"/>
</dbReference>
<dbReference type="KEGG" id="daur:Daura_21010"/>
<evidence type="ECO:0000259" key="2">
    <source>
        <dbReference type="PROSITE" id="PS50043"/>
    </source>
</evidence>
<dbReference type="AlphaFoldDB" id="A0A9Q9MMQ5"/>
<evidence type="ECO:0000256" key="1">
    <source>
        <dbReference type="ARBA" id="ARBA00023125"/>
    </source>
</evidence>
<dbReference type="Proteomes" id="UP001058003">
    <property type="component" value="Chromosome"/>
</dbReference>
<keyword evidence="1" id="KW-0238">DNA-binding</keyword>
<dbReference type="InterPro" id="IPR016032">
    <property type="entry name" value="Sig_transdc_resp-reg_C-effctor"/>
</dbReference>
<dbReference type="GO" id="GO:0006355">
    <property type="term" value="P:regulation of DNA-templated transcription"/>
    <property type="evidence" value="ECO:0007669"/>
    <property type="project" value="InterPro"/>
</dbReference>
<proteinExistence type="predicted"/>
<dbReference type="PRINTS" id="PR00038">
    <property type="entry name" value="HTHLUXR"/>
</dbReference>
<dbReference type="SMART" id="SM00421">
    <property type="entry name" value="HTH_LUXR"/>
    <property type="match status" value="1"/>
</dbReference>
<dbReference type="OrthoDB" id="9808843at2"/>
<feature type="domain" description="HTH luxR-type" evidence="2">
    <location>
        <begin position="147"/>
        <end position="212"/>
    </location>
</feature>
<dbReference type="PROSITE" id="PS00622">
    <property type="entry name" value="HTH_LUXR_1"/>
    <property type="match status" value="1"/>
</dbReference>
<organism evidence="3 4">
    <name type="scientific">Dactylosporangium aurantiacum</name>
    <dbReference type="NCBI Taxonomy" id="35754"/>
    <lineage>
        <taxon>Bacteria</taxon>
        <taxon>Bacillati</taxon>
        <taxon>Actinomycetota</taxon>
        <taxon>Actinomycetes</taxon>
        <taxon>Micromonosporales</taxon>
        <taxon>Micromonosporaceae</taxon>
        <taxon>Dactylosporangium</taxon>
    </lineage>
</organism>
<dbReference type="EMBL" id="CP073767">
    <property type="protein sequence ID" value="UWZ58436.1"/>
    <property type="molecule type" value="Genomic_DNA"/>
</dbReference>
<keyword evidence="4" id="KW-1185">Reference proteome</keyword>
<dbReference type="Pfam" id="PF00196">
    <property type="entry name" value="GerE"/>
    <property type="match status" value="1"/>
</dbReference>
<gene>
    <name evidence="3" type="ORF">Daura_21010</name>
</gene>
<evidence type="ECO:0000313" key="4">
    <source>
        <dbReference type="Proteomes" id="UP001058003"/>
    </source>
</evidence>
<protein>
    <submittedName>
        <fullName evidence="3">Response regulator transcription factor</fullName>
    </submittedName>
</protein>
<dbReference type="Gene3D" id="3.40.50.2300">
    <property type="match status" value="1"/>
</dbReference>
<dbReference type="PANTHER" id="PTHR43214">
    <property type="entry name" value="TWO-COMPONENT RESPONSE REGULATOR"/>
    <property type="match status" value="1"/>
</dbReference>
<dbReference type="InterPro" id="IPR000792">
    <property type="entry name" value="Tscrpt_reg_LuxR_C"/>
</dbReference>
<dbReference type="InterPro" id="IPR039420">
    <property type="entry name" value="WalR-like"/>
</dbReference>
<dbReference type="SUPFAM" id="SSF52172">
    <property type="entry name" value="CheY-like"/>
    <property type="match status" value="1"/>
</dbReference>
<dbReference type="GO" id="GO:0003677">
    <property type="term" value="F:DNA binding"/>
    <property type="evidence" value="ECO:0007669"/>
    <property type="project" value="UniProtKB-KW"/>
</dbReference>
<dbReference type="RefSeq" id="WP_033364685.1">
    <property type="nucleotide sequence ID" value="NZ_CP073767.1"/>
</dbReference>
<accession>A0A9Q9MMQ5</accession>
<dbReference type="SUPFAM" id="SSF46894">
    <property type="entry name" value="C-terminal effector domain of the bipartite response regulators"/>
    <property type="match status" value="1"/>
</dbReference>
<evidence type="ECO:0000313" key="3">
    <source>
        <dbReference type="EMBL" id="UWZ58436.1"/>
    </source>
</evidence>
<sequence>MRIVLVEDVAVVREALAALLHSEPDLHVVARDGGGAVVVPVAVRGRTGAGLDDAASGLSVAIALHHQHPDRPTLILSRSGEAAAGDGVCGLLLHAAPENDLAGAVLAMTDPGRSGAANAVVALATEGALVAAAGSGGAASGTAGDLPHGAGCPLSPRELEVLRRTAHGESVREIAGSLHLAEGTVRNHLTAIGTKLQARTRVDSVRIARTAGWIAA</sequence>
<name>A0A9Q9MMQ5_9ACTN</name>